<dbReference type="Pfam" id="PF03466">
    <property type="entry name" value="LysR_substrate"/>
    <property type="match status" value="1"/>
</dbReference>
<evidence type="ECO:0000313" key="6">
    <source>
        <dbReference type="EMBL" id="SMP23348.1"/>
    </source>
</evidence>
<keyword evidence="7" id="KW-1185">Reference proteome</keyword>
<dbReference type="EMBL" id="FXTU01000004">
    <property type="protein sequence ID" value="SMP23348.1"/>
    <property type="molecule type" value="Genomic_DNA"/>
</dbReference>
<dbReference type="GO" id="GO:0000976">
    <property type="term" value="F:transcription cis-regulatory region binding"/>
    <property type="evidence" value="ECO:0007669"/>
    <property type="project" value="TreeGrafter"/>
</dbReference>
<dbReference type="SUPFAM" id="SSF53850">
    <property type="entry name" value="Periplasmic binding protein-like II"/>
    <property type="match status" value="1"/>
</dbReference>
<dbReference type="PANTHER" id="PTHR30126:SF40">
    <property type="entry name" value="HTH-TYPE TRANSCRIPTIONAL REGULATOR GLTR"/>
    <property type="match status" value="1"/>
</dbReference>
<dbReference type="PROSITE" id="PS50931">
    <property type="entry name" value="HTH_LYSR"/>
    <property type="match status" value="1"/>
</dbReference>
<dbReference type="GO" id="GO:0003700">
    <property type="term" value="F:DNA-binding transcription factor activity"/>
    <property type="evidence" value="ECO:0007669"/>
    <property type="project" value="InterPro"/>
</dbReference>
<dbReference type="Gene3D" id="1.10.10.10">
    <property type="entry name" value="Winged helix-like DNA-binding domain superfamily/Winged helix DNA-binding domain"/>
    <property type="match status" value="1"/>
</dbReference>
<dbReference type="InterPro" id="IPR000847">
    <property type="entry name" value="LysR_HTH_N"/>
</dbReference>
<organism evidence="6 7">
    <name type="scientific">Laceyella tengchongensis</name>
    <dbReference type="NCBI Taxonomy" id="574699"/>
    <lineage>
        <taxon>Bacteria</taxon>
        <taxon>Bacillati</taxon>
        <taxon>Bacillota</taxon>
        <taxon>Bacilli</taxon>
        <taxon>Bacillales</taxon>
        <taxon>Thermoactinomycetaceae</taxon>
        <taxon>Laceyella</taxon>
    </lineage>
</organism>
<gene>
    <name evidence="6" type="ORF">SAMN06265361_104200</name>
</gene>
<evidence type="ECO:0000256" key="2">
    <source>
        <dbReference type="ARBA" id="ARBA00023015"/>
    </source>
</evidence>
<dbReference type="InterPro" id="IPR005119">
    <property type="entry name" value="LysR_subst-bd"/>
</dbReference>
<proteinExistence type="inferred from homology"/>
<dbReference type="Gene3D" id="3.40.190.290">
    <property type="match status" value="1"/>
</dbReference>
<dbReference type="RefSeq" id="WP_102993309.1">
    <property type="nucleotide sequence ID" value="NZ_FXTU01000004.1"/>
</dbReference>
<keyword evidence="4" id="KW-0804">Transcription</keyword>
<comment type="caution">
    <text evidence="6">The sequence shown here is derived from an EMBL/GenBank/DDBJ whole genome shotgun (WGS) entry which is preliminary data.</text>
</comment>
<dbReference type="InterPro" id="IPR036390">
    <property type="entry name" value="WH_DNA-bd_sf"/>
</dbReference>
<dbReference type="FunFam" id="1.10.10.10:FF:000001">
    <property type="entry name" value="LysR family transcriptional regulator"/>
    <property type="match status" value="1"/>
</dbReference>
<comment type="similarity">
    <text evidence="1">Belongs to the LysR transcriptional regulatory family.</text>
</comment>
<evidence type="ECO:0000313" key="7">
    <source>
        <dbReference type="Proteomes" id="UP001157946"/>
    </source>
</evidence>
<evidence type="ECO:0000256" key="4">
    <source>
        <dbReference type="ARBA" id="ARBA00023163"/>
    </source>
</evidence>
<accession>A0AA46AG42</accession>
<name>A0AA46AG42_9BACL</name>
<evidence type="ECO:0000256" key="3">
    <source>
        <dbReference type="ARBA" id="ARBA00023125"/>
    </source>
</evidence>
<dbReference type="AlphaFoldDB" id="A0AA46AG42"/>
<dbReference type="PANTHER" id="PTHR30126">
    <property type="entry name" value="HTH-TYPE TRANSCRIPTIONAL REGULATOR"/>
    <property type="match status" value="1"/>
</dbReference>
<evidence type="ECO:0000256" key="1">
    <source>
        <dbReference type="ARBA" id="ARBA00009437"/>
    </source>
</evidence>
<evidence type="ECO:0000259" key="5">
    <source>
        <dbReference type="PROSITE" id="PS50931"/>
    </source>
</evidence>
<protein>
    <submittedName>
        <fullName evidence="6">DNA-binding transcriptional regulator, LysR family</fullName>
    </submittedName>
</protein>
<dbReference type="InterPro" id="IPR036388">
    <property type="entry name" value="WH-like_DNA-bd_sf"/>
</dbReference>
<sequence>MNISDLEVFKSVATHKSISKAAVRLNYVQANVSNRIKKIESVFQTQLFYRTGRGVELTPKGKDFLEYAKKILALYEEMKQSIHHLPPAPDSLAVGATVITSNLHMSPIISLYHQLHPQVNLSLSTGTTEELTNAVLANELDGALVIDFDKEVKLAKEHIIDEELVLIMNASHPPLTSYKDLQNQTLLLLRSGCRYRAKLERWLTEEQIIPHKKIEFYTIENLLGCMRSGMGVALVSRSMSDKLVQEGWVRSYPIPKQYRKESIVFICKEEAVETLEPFVAIIKDYFRQYRS</sequence>
<reference evidence="6" key="1">
    <citation type="submission" date="2017-05" db="EMBL/GenBank/DDBJ databases">
        <authorList>
            <person name="Varghese N."/>
            <person name="Submissions S."/>
        </authorList>
    </citation>
    <scope>NUCLEOTIDE SEQUENCE</scope>
    <source>
        <strain evidence="6">DSM 45262</strain>
    </source>
</reference>
<keyword evidence="2" id="KW-0805">Transcription regulation</keyword>
<dbReference type="Pfam" id="PF00126">
    <property type="entry name" value="HTH_1"/>
    <property type="match status" value="1"/>
</dbReference>
<keyword evidence="3 6" id="KW-0238">DNA-binding</keyword>
<dbReference type="SUPFAM" id="SSF46785">
    <property type="entry name" value="Winged helix' DNA-binding domain"/>
    <property type="match status" value="1"/>
</dbReference>
<dbReference type="Proteomes" id="UP001157946">
    <property type="component" value="Unassembled WGS sequence"/>
</dbReference>
<feature type="domain" description="HTH lysR-type" evidence="5">
    <location>
        <begin position="1"/>
        <end position="58"/>
    </location>
</feature>